<dbReference type="Pfam" id="PF13456">
    <property type="entry name" value="RVT_3"/>
    <property type="match status" value="1"/>
</dbReference>
<dbReference type="GO" id="GO:0004523">
    <property type="term" value="F:RNA-DNA hybrid ribonuclease activity"/>
    <property type="evidence" value="ECO:0007669"/>
    <property type="project" value="InterPro"/>
</dbReference>
<name>A0A0P6W352_9BACI</name>
<dbReference type="PANTHER" id="PTHR46387">
    <property type="entry name" value="POLYNUCLEOTIDYL TRANSFERASE, RIBONUCLEASE H-LIKE SUPERFAMILY PROTEIN"/>
    <property type="match status" value="1"/>
</dbReference>
<dbReference type="SUPFAM" id="SSF53098">
    <property type="entry name" value="Ribonuclease H-like"/>
    <property type="match status" value="1"/>
</dbReference>
<organism evidence="2 3">
    <name type="scientific">Rossellomorea vietnamensis</name>
    <dbReference type="NCBI Taxonomy" id="218284"/>
    <lineage>
        <taxon>Bacteria</taxon>
        <taxon>Bacillati</taxon>
        <taxon>Bacillota</taxon>
        <taxon>Bacilli</taxon>
        <taxon>Bacillales</taxon>
        <taxon>Bacillaceae</taxon>
        <taxon>Rossellomorea</taxon>
    </lineage>
</organism>
<dbReference type="NCBIfam" id="NF005822">
    <property type="entry name" value="PRK07708.1"/>
    <property type="match status" value="1"/>
</dbReference>
<evidence type="ECO:0000313" key="3">
    <source>
        <dbReference type="Proteomes" id="UP000050398"/>
    </source>
</evidence>
<comment type="caution">
    <text evidence="2">The sequence shown here is derived from an EMBL/GenBank/DDBJ whole genome shotgun (WGS) entry which is preliminary data.</text>
</comment>
<dbReference type="Gene3D" id="3.30.420.10">
    <property type="entry name" value="Ribonuclease H-like superfamily/Ribonuclease H"/>
    <property type="match status" value="1"/>
</dbReference>
<dbReference type="InterPro" id="IPR012337">
    <property type="entry name" value="RNaseH-like_sf"/>
</dbReference>
<dbReference type="PROSITE" id="PS50879">
    <property type="entry name" value="RNASE_H_1"/>
    <property type="match status" value="1"/>
</dbReference>
<dbReference type="CDD" id="cd09279">
    <property type="entry name" value="RNase_HI_like"/>
    <property type="match status" value="1"/>
</dbReference>
<dbReference type="eggNOG" id="COG0328">
    <property type="taxonomic scope" value="Bacteria"/>
</dbReference>
<dbReference type="InterPro" id="IPR002156">
    <property type="entry name" value="RNaseH_domain"/>
</dbReference>
<dbReference type="Proteomes" id="UP000050398">
    <property type="component" value="Unassembled WGS sequence"/>
</dbReference>
<feature type="domain" description="RNase H type-1" evidence="1">
    <location>
        <begin position="70"/>
        <end position="207"/>
    </location>
</feature>
<reference evidence="2 3" key="1">
    <citation type="submission" date="2015-08" db="EMBL/GenBank/DDBJ databases">
        <title>Draft Genome Sequence of Bacillus vietnamensis UCD-SED5.</title>
        <authorList>
            <person name="Lee R.D."/>
            <person name="Jospin G."/>
            <person name="Lang J.M."/>
            <person name="Coil D.A."/>
            <person name="Eisen J.A."/>
        </authorList>
    </citation>
    <scope>NUCLEOTIDE SEQUENCE [LARGE SCALE GENOMIC DNA]</scope>
    <source>
        <strain evidence="2 3">UCD-SED5</strain>
    </source>
</reference>
<dbReference type="RefSeq" id="WP_060672397.1">
    <property type="nucleotide sequence ID" value="NZ_LIXZ01000006.1"/>
</dbReference>
<gene>
    <name evidence="2" type="ORF">AM506_10310</name>
</gene>
<dbReference type="EMBL" id="LIXZ01000006">
    <property type="protein sequence ID" value="KPL59835.1"/>
    <property type="molecule type" value="Genomic_DNA"/>
</dbReference>
<dbReference type="InterPro" id="IPR036397">
    <property type="entry name" value="RNaseH_sf"/>
</dbReference>
<dbReference type="OrthoDB" id="2680098at2"/>
<proteinExistence type="predicted"/>
<dbReference type="PATRIC" id="fig|218284.4.peg.3736"/>
<dbReference type="PANTHER" id="PTHR46387:SF2">
    <property type="entry name" value="RIBONUCLEASE HI"/>
    <property type="match status" value="1"/>
</dbReference>
<dbReference type="GO" id="GO:0003676">
    <property type="term" value="F:nucleic acid binding"/>
    <property type="evidence" value="ECO:0007669"/>
    <property type="project" value="InterPro"/>
</dbReference>
<protein>
    <recommendedName>
        <fullName evidence="1">RNase H type-1 domain-containing protein</fullName>
    </recommendedName>
</protein>
<sequence>MEMKIKFKYKSKTASDIWFESGFFPRKETLIHVDDLMKTGRVIELEIIDEMGNSWTRKEYIRLNQELEKEPENIVVFFDGGFDKETNYAGAGIVIYYDKGGESFRIRKNALLEEIENNNEAEYAALHIAIGLLEELGVKNVPCTIKGDSQVAIKQLGGEWPCYEEGLKRWLDRIEGLIQKLGLKPNLIVLNRKDNKEADKLANQALEGTKVHSNKRLE</sequence>
<evidence type="ECO:0000259" key="1">
    <source>
        <dbReference type="PROSITE" id="PS50879"/>
    </source>
</evidence>
<evidence type="ECO:0000313" key="2">
    <source>
        <dbReference type="EMBL" id="KPL59835.1"/>
    </source>
</evidence>
<accession>A0A0P6W352</accession>
<dbReference type="AlphaFoldDB" id="A0A0P6W352"/>